<dbReference type="Pfam" id="PF19078">
    <property type="entry name" value="Big_12"/>
    <property type="match status" value="1"/>
</dbReference>
<dbReference type="InterPro" id="IPR044048">
    <property type="entry name" value="Big_12"/>
</dbReference>
<dbReference type="EMBL" id="JAGQDD010000005">
    <property type="protein sequence ID" value="MBQ0930631.1"/>
    <property type="molecule type" value="Genomic_DNA"/>
</dbReference>
<evidence type="ECO:0000256" key="1">
    <source>
        <dbReference type="SAM" id="SignalP"/>
    </source>
</evidence>
<dbReference type="Proteomes" id="UP000676246">
    <property type="component" value="Unassembled WGS sequence"/>
</dbReference>
<evidence type="ECO:0000313" key="4">
    <source>
        <dbReference type="Proteomes" id="UP000676246"/>
    </source>
</evidence>
<organism evidence="3 4">
    <name type="scientific">Ideonella alba</name>
    <dbReference type="NCBI Taxonomy" id="2824118"/>
    <lineage>
        <taxon>Bacteria</taxon>
        <taxon>Pseudomonadati</taxon>
        <taxon>Pseudomonadota</taxon>
        <taxon>Betaproteobacteria</taxon>
        <taxon>Burkholderiales</taxon>
        <taxon>Sphaerotilaceae</taxon>
        <taxon>Ideonella</taxon>
    </lineage>
</organism>
<proteinExistence type="predicted"/>
<comment type="caution">
    <text evidence="3">The sequence shown here is derived from an EMBL/GenBank/DDBJ whole genome shotgun (WGS) entry which is preliminary data.</text>
</comment>
<keyword evidence="1" id="KW-0732">Signal</keyword>
<feature type="domain" description="Bacterial Ig-like" evidence="2">
    <location>
        <begin position="44"/>
        <end position="139"/>
    </location>
</feature>
<dbReference type="AlphaFoldDB" id="A0A941BDY5"/>
<reference evidence="3 4" key="1">
    <citation type="submission" date="2021-04" db="EMBL/GenBank/DDBJ databases">
        <title>The genome sequence of Ideonella sp. 3Y2.</title>
        <authorList>
            <person name="Liu Y."/>
        </authorList>
    </citation>
    <scope>NUCLEOTIDE SEQUENCE [LARGE SCALE GENOMIC DNA]</scope>
    <source>
        <strain evidence="3 4">3Y2</strain>
    </source>
</reference>
<protein>
    <recommendedName>
        <fullName evidence="2">Bacterial Ig-like domain-containing protein</fullName>
    </recommendedName>
</protein>
<gene>
    <name evidence="3" type="ORF">KAK03_09035</name>
</gene>
<evidence type="ECO:0000259" key="2">
    <source>
        <dbReference type="Pfam" id="PF19078"/>
    </source>
</evidence>
<feature type="chain" id="PRO_5037497641" description="Bacterial Ig-like domain-containing protein" evidence="1">
    <location>
        <begin position="24"/>
        <end position="727"/>
    </location>
</feature>
<name>A0A941BDY5_9BURK</name>
<accession>A0A941BDY5</accession>
<dbReference type="Gene3D" id="2.60.120.260">
    <property type="entry name" value="Galactose-binding domain-like"/>
    <property type="match status" value="1"/>
</dbReference>
<evidence type="ECO:0000313" key="3">
    <source>
        <dbReference type="EMBL" id="MBQ0930631.1"/>
    </source>
</evidence>
<sequence>MTTRRPRQTLAATAAVALMFTLAACGGGNDSAAPQTGGNEVTATAPVVTISNNISDETATGDITFTFTFNVDVGTSFTADDITVSGGTKGAFTRLSGTSATLVVTPAPDTTGTVEVTVVAAGVTDAVGTANVETSASKPFYTVARTSLVSFDEATAPTLVGFGGAEDASVVADPTNAANKVARVVKSATAEVWAGTTLVMCPGDAIARLPFAAGKTQLSARVWSPVAGIPVRLKVENSANSAQTVETEAMVSVAAGWQTLVFDFARPVSGTPALNTAHTYDKASIFFDFGTPGATSGARTYYLDDLSFVGSRFSATCAGAAASQTITMDEASAPTLTGFGGAEDATIAADPANAANKVARIVKSATAELWAGTTISIAAGSTIPRIGFAAGKTTITARVWSPVAGIPVRMKVEDSTNAAKSVETEATVSTASGWQTLSFNFANAVAGTAALDLAASYDRLSVFFDFGTPGASVGAARTYYIEDIVYPLPSGGSTSALVFASGFGSGNRTVEGGEFGGFSGSNLDGFTCNGDPANCGSGGEFTPTKTAAESYFFYYHQTATPATDLFMGVYVQAPGLTGGFVNGVDTPGVQVGAQTQLKFKLGVNAEWFSAPNHNVMIVADLGKRFTAGANTDCRLQLRRVVTAAAAVATDYALPWSSFALSQDCGGAASSVADALAKSPVSQLSFQGVGGGIALSDGTLTSGANLSVANGSGVYPTTVVLVGGITIE</sequence>
<dbReference type="RefSeq" id="WP_210853571.1">
    <property type="nucleotide sequence ID" value="NZ_JAGQDD010000005.1"/>
</dbReference>
<dbReference type="PROSITE" id="PS51257">
    <property type="entry name" value="PROKAR_LIPOPROTEIN"/>
    <property type="match status" value="1"/>
</dbReference>
<keyword evidence="4" id="KW-1185">Reference proteome</keyword>
<feature type="signal peptide" evidence="1">
    <location>
        <begin position="1"/>
        <end position="23"/>
    </location>
</feature>